<evidence type="ECO:0000259" key="3">
    <source>
        <dbReference type="SMART" id="SM00460"/>
    </source>
</evidence>
<feature type="compositionally biased region" description="Pro residues" evidence="1">
    <location>
        <begin position="636"/>
        <end position="652"/>
    </location>
</feature>
<protein>
    <submittedName>
        <fullName evidence="4">Transglutaminase-like superfamily protein</fullName>
    </submittedName>
</protein>
<feature type="transmembrane region" description="Helical" evidence="2">
    <location>
        <begin position="206"/>
        <end position="223"/>
    </location>
</feature>
<feature type="transmembrane region" description="Helical" evidence="2">
    <location>
        <begin position="119"/>
        <end position="137"/>
    </location>
</feature>
<feature type="transmembrane region" description="Helical" evidence="2">
    <location>
        <begin position="94"/>
        <end position="113"/>
    </location>
</feature>
<dbReference type="PANTHER" id="PTHR42736:SF1">
    <property type="entry name" value="PROTEIN-GLUTAMINE GAMMA-GLUTAMYLTRANSFERASE"/>
    <property type="match status" value="1"/>
</dbReference>
<feature type="compositionally biased region" description="Low complexity" evidence="1">
    <location>
        <begin position="33"/>
        <end position="46"/>
    </location>
</feature>
<gene>
    <name evidence="4" type="ORF">SAMN04489740_1929</name>
</gene>
<organism evidence="4 5">
    <name type="scientific">Arthrobacter alpinus</name>
    <dbReference type="NCBI Taxonomy" id="656366"/>
    <lineage>
        <taxon>Bacteria</taxon>
        <taxon>Bacillati</taxon>
        <taxon>Actinomycetota</taxon>
        <taxon>Actinomycetes</taxon>
        <taxon>Micrococcales</taxon>
        <taxon>Micrococcaceae</taxon>
        <taxon>Arthrobacter</taxon>
    </lineage>
</organism>
<evidence type="ECO:0000256" key="1">
    <source>
        <dbReference type="SAM" id="MobiDB-lite"/>
    </source>
</evidence>
<dbReference type="Proteomes" id="UP000182725">
    <property type="component" value="Unassembled WGS sequence"/>
</dbReference>
<dbReference type="InterPro" id="IPR052901">
    <property type="entry name" value="Bact_TGase-like"/>
</dbReference>
<proteinExistence type="predicted"/>
<feature type="region of interest" description="Disordered" evidence="1">
    <location>
        <begin position="1"/>
        <end position="46"/>
    </location>
</feature>
<dbReference type="AlphaFoldDB" id="A0A1H5KAX2"/>
<feature type="transmembrane region" description="Helical" evidence="2">
    <location>
        <begin position="62"/>
        <end position="82"/>
    </location>
</feature>
<keyword evidence="2" id="KW-1133">Transmembrane helix</keyword>
<dbReference type="SMART" id="SM00460">
    <property type="entry name" value="TGc"/>
    <property type="match status" value="1"/>
</dbReference>
<sequence length="870" mass="92186">MSARRRAGVAPEENSGQQQATQHQTRRQGRAKGGQAQAGSAQARQARGPVARGASFFVGGRAWWHFLLDGAVLAILLGIAVLGFGPTFGHDPRYLIAGFGAIALGLGVAAIGAHWRLGLITMVGVAFVVYMLFGSALAASHEAILGFIPSLASLRGLLLGIMLSWKQLLTLAAPVGTSVEVMVVPYLSVFVTAVVAGTLAWRLRNALWAMVPVVVLFVTAILFGTAEVFLPILRGSLLTIGAVAWFAYRHEILRRETAGAISANQPVQDHAAARTSLLRRIGMAAGVVLVAGAVTMAAAPALTTSATRDVLRDTVIPPPDLHMLPSPLTKFRDYVKNEKDTVLFDVEGLPKNGRIRVAAMDNYDGVVFNVDPNSSASFAPIGDPKSLNQNPDGTGTDVGVVIDGYAGVWIPGASVAQSLSYQSAQGETPTLYLNKESGTALNLSGVQKGDNYSLNVEFPSVDGNKLAGSEFGSVRLPKLENVPPVVGTKANDIVGEADTPLKKVQALEGALQREGKFSNGLEGQVQSTSGHSAARITKLLSGKEMVGDDEQYATAMVLMARNLGIPARVVMGFYLDEKDPNNGAQTVQMKGSDVHAWVEVNFAGLGWVPFNPTPDKDHVPNPPEPQNASKPKPQVLQPPPPPQEPADLPPDSAPDALDTDGKKNQQAALLGAILRILGVAAIPILIIAVPLLLIVLLKARRRKRRLSDGLPTDRVGGGWSEVISTATDLGAPVDGNGTRRETAVSLFNAFPESQGTTALLAERADAAIFGPGQPSEADVAMYWENVEHSVEGMIGSVGFWKRQRAKFSPRSLLADAKARAKKISLERSLRAAQTRQDAASNGNAAFMSSEVNGQDGAEKRSLWARLTKKS</sequence>
<evidence type="ECO:0000256" key="2">
    <source>
        <dbReference type="SAM" id="Phobius"/>
    </source>
</evidence>
<feature type="transmembrane region" description="Helical" evidence="2">
    <location>
        <begin position="672"/>
        <end position="697"/>
    </location>
</feature>
<dbReference type="RefSeq" id="WP_074711461.1">
    <property type="nucleotide sequence ID" value="NZ_FNTV01000001.1"/>
</dbReference>
<evidence type="ECO:0000313" key="5">
    <source>
        <dbReference type="Proteomes" id="UP000182725"/>
    </source>
</evidence>
<dbReference type="InterPro" id="IPR021878">
    <property type="entry name" value="TgpA_N"/>
</dbReference>
<feature type="domain" description="Transglutaminase-like" evidence="3">
    <location>
        <begin position="541"/>
        <end position="614"/>
    </location>
</feature>
<dbReference type="EMBL" id="FNTV01000001">
    <property type="protein sequence ID" value="SEE61637.1"/>
    <property type="molecule type" value="Genomic_DNA"/>
</dbReference>
<dbReference type="Gene3D" id="3.10.620.30">
    <property type="match status" value="1"/>
</dbReference>
<dbReference type="PANTHER" id="PTHR42736">
    <property type="entry name" value="PROTEIN-GLUTAMINE GAMMA-GLUTAMYLTRANSFERASE"/>
    <property type="match status" value="1"/>
</dbReference>
<feature type="compositionally biased region" description="Polar residues" evidence="1">
    <location>
        <begin position="832"/>
        <end position="843"/>
    </location>
</feature>
<feature type="transmembrane region" description="Helical" evidence="2">
    <location>
        <begin position="183"/>
        <end position="201"/>
    </location>
</feature>
<feature type="region of interest" description="Disordered" evidence="1">
    <location>
        <begin position="832"/>
        <end position="870"/>
    </location>
</feature>
<dbReference type="SUPFAM" id="SSF54001">
    <property type="entry name" value="Cysteine proteinases"/>
    <property type="match status" value="1"/>
</dbReference>
<dbReference type="InterPro" id="IPR038765">
    <property type="entry name" value="Papain-like_cys_pep_sf"/>
</dbReference>
<evidence type="ECO:0000313" key="4">
    <source>
        <dbReference type="EMBL" id="SEE61637.1"/>
    </source>
</evidence>
<feature type="region of interest" description="Disordered" evidence="1">
    <location>
        <begin position="611"/>
        <end position="661"/>
    </location>
</feature>
<keyword evidence="2" id="KW-0812">Transmembrane</keyword>
<keyword evidence="2" id="KW-0472">Membrane</keyword>
<feature type="transmembrane region" description="Helical" evidence="2">
    <location>
        <begin position="281"/>
        <end position="302"/>
    </location>
</feature>
<dbReference type="Pfam" id="PF11992">
    <property type="entry name" value="TgpA_N"/>
    <property type="match status" value="1"/>
</dbReference>
<dbReference type="Pfam" id="PF01841">
    <property type="entry name" value="Transglut_core"/>
    <property type="match status" value="1"/>
</dbReference>
<reference evidence="4 5" key="1">
    <citation type="submission" date="2016-10" db="EMBL/GenBank/DDBJ databases">
        <authorList>
            <person name="de Groot N.N."/>
        </authorList>
    </citation>
    <scope>NUCLEOTIDE SEQUENCE [LARGE SCALE GENOMIC DNA]</scope>
    <source>
        <strain evidence="4 5">DSM 22274</strain>
    </source>
</reference>
<accession>A0A1H5KAX2</accession>
<feature type="transmembrane region" description="Helical" evidence="2">
    <location>
        <begin position="144"/>
        <end position="163"/>
    </location>
</feature>
<dbReference type="InterPro" id="IPR002931">
    <property type="entry name" value="Transglutaminase-like"/>
</dbReference>
<name>A0A1H5KAX2_9MICC</name>